<name>A0A822YCU8_NELNU</name>
<dbReference type="Proteomes" id="UP000607653">
    <property type="component" value="Unassembled WGS sequence"/>
</dbReference>
<dbReference type="GO" id="GO:0046872">
    <property type="term" value="F:metal ion binding"/>
    <property type="evidence" value="ECO:0007669"/>
    <property type="project" value="UniProtKB-KW"/>
</dbReference>
<dbReference type="SUPFAM" id="SSF53335">
    <property type="entry name" value="S-adenosyl-L-methionine-dependent methyltransferases"/>
    <property type="match status" value="1"/>
</dbReference>
<evidence type="ECO:0000313" key="4">
    <source>
        <dbReference type="Proteomes" id="UP000607653"/>
    </source>
</evidence>
<evidence type="ECO:0000256" key="2">
    <source>
        <dbReference type="ARBA" id="ARBA00022842"/>
    </source>
</evidence>
<protein>
    <recommendedName>
        <fullName evidence="5">S-adenosylmethionine-dependent methyltransferase At5g38100</fullName>
    </recommendedName>
</protein>
<gene>
    <name evidence="3" type="ORF">HUJ06_010805</name>
</gene>
<dbReference type="InterPro" id="IPR005299">
    <property type="entry name" value="MeTrfase_7"/>
</dbReference>
<dbReference type="EMBL" id="DUZY01000003">
    <property type="protein sequence ID" value="DAD31954.1"/>
    <property type="molecule type" value="Genomic_DNA"/>
</dbReference>
<dbReference type="Gene3D" id="3.40.50.150">
    <property type="entry name" value="Vaccinia Virus protein VP39"/>
    <property type="match status" value="1"/>
</dbReference>
<evidence type="ECO:0000256" key="1">
    <source>
        <dbReference type="ARBA" id="ARBA00022723"/>
    </source>
</evidence>
<dbReference type="PANTHER" id="PTHR31009">
    <property type="entry name" value="S-ADENOSYL-L-METHIONINE:CARBOXYL METHYLTRANSFERASE FAMILY PROTEIN"/>
    <property type="match status" value="1"/>
</dbReference>
<dbReference type="Pfam" id="PF03492">
    <property type="entry name" value="Methyltransf_7"/>
    <property type="match status" value="1"/>
</dbReference>
<keyword evidence="1" id="KW-0479">Metal-binding</keyword>
<sequence>MAKQTSEAFPMNGGNGPYSYAHNSTYQVILTAQREKASTELLIVLKEGVDSTKAKIQAAIAEKLDIKHLPSSLKTFTIADLGCSFGPNTFIAVQNIIEAVVLKYKSQGTFSSDVPEFQVLFNDHSSNDFNKLFESLSPEMPYYVVGVPGSFHGRLFPKASVHFVHSSYALHWISRVPPQVVDKSSPAWNQGRVHYASAPNEVLEAYSAQFSKDIQSFLDARAQEMVSGGLMTIIIPALPNETPVSQSTFGAVMDLLGSCFLDMAKMGLMSEDKVDSFNLPLYATSPKELEALIERNGCFSVEGMEALNRPMTHDAAYNAKLCLSHMRATLEGPIREHFGTEIIDELFHRFAEKSAMSSIFINSDGWAIDLLVILKRN</sequence>
<dbReference type="InterPro" id="IPR029063">
    <property type="entry name" value="SAM-dependent_MTases_sf"/>
</dbReference>
<evidence type="ECO:0008006" key="5">
    <source>
        <dbReference type="Google" id="ProtNLM"/>
    </source>
</evidence>
<comment type="caution">
    <text evidence="3">The sequence shown here is derived from an EMBL/GenBank/DDBJ whole genome shotgun (WGS) entry which is preliminary data.</text>
</comment>
<proteinExistence type="predicted"/>
<keyword evidence="2" id="KW-0460">Magnesium</keyword>
<dbReference type="Gene3D" id="1.10.1200.270">
    <property type="entry name" value="Methyltransferase, alpha-helical capping domain"/>
    <property type="match status" value="1"/>
</dbReference>
<accession>A0A822YCU8</accession>
<dbReference type="GO" id="GO:0008168">
    <property type="term" value="F:methyltransferase activity"/>
    <property type="evidence" value="ECO:0007669"/>
    <property type="project" value="InterPro"/>
</dbReference>
<dbReference type="InterPro" id="IPR042086">
    <property type="entry name" value="MeTrfase_capping"/>
</dbReference>
<reference evidence="3 4" key="1">
    <citation type="journal article" date="2020" name="Mol. Biol. Evol.">
        <title>Distinct Expression and Methylation Patterns for Genes with Different Fates following a Single Whole-Genome Duplication in Flowering Plants.</title>
        <authorList>
            <person name="Shi T."/>
            <person name="Rahmani R.S."/>
            <person name="Gugger P.F."/>
            <person name="Wang M."/>
            <person name="Li H."/>
            <person name="Zhang Y."/>
            <person name="Li Z."/>
            <person name="Wang Q."/>
            <person name="Van de Peer Y."/>
            <person name="Marchal K."/>
            <person name="Chen J."/>
        </authorList>
    </citation>
    <scope>NUCLEOTIDE SEQUENCE [LARGE SCALE GENOMIC DNA]</scope>
    <source>
        <tissue evidence="3">Leaf</tissue>
    </source>
</reference>
<dbReference type="AlphaFoldDB" id="A0A822YCU8"/>
<keyword evidence="4" id="KW-1185">Reference proteome</keyword>
<organism evidence="3 4">
    <name type="scientific">Nelumbo nucifera</name>
    <name type="common">Sacred lotus</name>
    <dbReference type="NCBI Taxonomy" id="4432"/>
    <lineage>
        <taxon>Eukaryota</taxon>
        <taxon>Viridiplantae</taxon>
        <taxon>Streptophyta</taxon>
        <taxon>Embryophyta</taxon>
        <taxon>Tracheophyta</taxon>
        <taxon>Spermatophyta</taxon>
        <taxon>Magnoliopsida</taxon>
        <taxon>Proteales</taxon>
        <taxon>Nelumbonaceae</taxon>
        <taxon>Nelumbo</taxon>
    </lineage>
</organism>
<evidence type="ECO:0000313" key="3">
    <source>
        <dbReference type="EMBL" id="DAD31954.1"/>
    </source>
</evidence>